<comment type="caution">
    <text evidence="2">The sequence shown here is derived from an EMBL/GenBank/DDBJ whole genome shotgun (WGS) entry which is preliminary data.</text>
</comment>
<feature type="domain" description="TNase-like" evidence="1">
    <location>
        <begin position="33"/>
        <end position="206"/>
    </location>
</feature>
<dbReference type="AlphaFoldDB" id="A0A161LJ07"/>
<dbReference type="InterPro" id="IPR016071">
    <property type="entry name" value="Staphylococal_nuclease_OB-fold"/>
</dbReference>
<dbReference type="Gene3D" id="2.40.50.90">
    <property type="match status" value="1"/>
</dbReference>
<dbReference type="RefSeq" id="WP_068899708.1">
    <property type="nucleotide sequence ID" value="NZ_BDCX01000011.1"/>
</dbReference>
<dbReference type="Proteomes" id="UP000077701">
    <property type="component" value="Unassembled WGS sequence"/>
</dbReference>
<reference evidence="2 3" key="1">
    <citation type="journal article" date="2016" name="Genome Announc.">
        <title>Draft Genome Sequence of Planomonospora sphaerica JCM9374, a Rare Actinomycete.</title>
        <authorList>
            <person name="Dohra H."/>
            <person name="Suzuki T."/>
            <person name="Inoue Y."/>
            <person name="Kodani S."/>
        </authorList>
    </citation>
    <scope>NUCLEOTIDE SEQUENCE [LARGE SCALE GENOMIC DNA]</scope>
    <source>
        <strain evidence="2 3">JCM 9374</strain>
    </source>
</reference>
<dbReference type="OrthoDB" id="6204818at2"/>
<organism evidence="2 3">
    <name type="scientific">Planomonospora sphaerica</name>
    <dbReference type="NCBI Taxonomy" id="161355"/>
    <lineage>
        <taxon>Bacteria</taxon>
        <taxon>Bacillati</taxon>
        <taxon>Actinomycetota</taxon>
        <taxon>Actinomycetes</taxon>
        <taxon>Streptosporangiales</taxon>
        <taxon>Streptosporangiaceae</taxon>
        <taxon>Planomonospora</taxon>
    </lineage>
</organism>
<keyword evidence="3" id="KW-1185">Reference proteome</keyword>
<proteinExistence type="predicted"/>
<sequence>MVDLGFTGPSKPANDYRFVKVSDGDTPTVEMPIRMVSIDTPETSYGGNPTTAQAALERAKTRLADGTYDALPPDLRDYLISRITPDAAQRHQAAGKAAAQAHTTMVAERLTRPDGSQRKMAVLATGELIERNGRLLAYTAPWYTGTASDPLPPRDDPRRRTFNLDMIAAGWAATFVIYPSIPPAPDLNLLLAEAEAAWSQQRGAWAAFGTDLLLGYEYRACIKLGTADLVLPGTGGASDAAGARAAAPEQVIGEAFSRVCVDLRTLTEVGLYGYHRIPPAQRLWIWATDLDQARKDLPITPATG</sequence>
<protein>
    <submittedName>
        <fullName evidence="2">Nuclease</fullName>
    </submittedName>
</protein>
<dbReference type="InterPro" id="IPR035437">
    <property type="entry name" value="SNase_OB-fold_sf"/>
</dbReference>
<accession>A0A161LJ07</accession>
<reference evidence="3" key="2">
    <citation type="submission" date="2016-04" db="EMBL/GenBank/DDBJ databases">
        <title>Planomonospora sphaerica JCM9374 whole genome shotgun sequence.</title>
        <authorList>
            <person name="Suzuki T."/>
            <person name="Dohra H."/>
            <person name="Kodani S."/>
        </authorList>
    </citation>
    <scope>NUCLEOTIDE SEQUENCE [LARGE SCALE GENOMIC DNA]</scope>
    <source>
        <strain evidence="3">JCM 9374</strain>
    </source>
</reference>
<dbReference type="EMBL" id="BDCX01000011">
    <property type="protein sequence ID" value="GAT68824.1"/>
    <property type="molecule type" value="Genomic_DNA"/>
</dbReference>
<evidence type="ECO:0000313" key="3">
    <source>
        <dbReference type="Proteomes" id="UP000077701"/>
    </source>
</evidence>
<name>A0A161LJ07_9ACTN</name>
<evidence type="ECO:0000313" key="2">
    <source>
        <dbReference type="EMBL" id="GAT68824.1"/>
    </source>
</evidence>
<dbReference type="SUPFAM" id="SSF50199">
    <property type="entry name" value="Staphylococcal nuclease"/>
    <property type="match status" value="1"/>
</dbReference>
<evidence type="ECO:0000259" key="1">
    <source>
        <dbReference type="Pfam" id="PF00565"/>
    </source>
</evidence>
<dbReference type="STRING" id="161355.PS9374_04489"/>
<dbReference type="Pfam" id="PF00565">
    <property type="entry name" value="SNase"/>
    <property type="match status" value="1"/>
</dbReference>
<gene>
    <name evidence="2" type="ORF">PS9374_04489</name>
</gene>